<accession>A0ABN3URV5</accession>
<name>A0ABN3URV5_9ACTN</name>
<keyword evidence="2" id="KW-0472">Membrane</keyword>
<organism evidence="4 5">
    <name type="scientific">Actinocorallia aurantiaca</name>
    <dbReference type="NCBI Taxonomy" id="46204"/>
    <lineage>
        <taxon>Bacteria</taxon>
        <taxon>Bacillati</taxon>
        <taxon>Actinomycetota</taxon>
        <taxon>Actinomycetes</taxon>
        <taxon>Streptosporangiales</taxon>
        <taxon>Thermomonosporaceae</taxon>
        <taxon>Actinocorallia</taxon>
    </lineage>
</organism>
<gene>
    <name evidence="4" type="ORF">GCM10010439_61790</name>
</gene>
<feature type="chain" id="PRO_5045633219" evidence="3">
    <location>
        <begin position="30"/>
        <end position="261"/>
    </location>
</feature>
<proteinExistence type="predicted"/>
<evidence type="ECO:0000256" key="1">
    <source>
        <dbReference type="SAM" id="MobiDB-lite"/>
    </source>
</evidence>
<evidence type="ECO:0000256" key="3">
    <source>
        <dbReference type="SAM" id="SignalP"/>
    </source>
</evidence>
<feature type="compositionally biased region" description="Low complexity" evidence="1">
    <location>
        <begin position="168"/>
        <end position="215"/>
    </location>
</feature>
<reference evidence="4 5" key="1">
    <citation type="journal article" date="2019" name="Int. J. Syst. Evol. Microbiol.">
        <title>The Global Catalogue of Microorganisms (GCM) 10K type strain sequencing project: providing services to taxonomists for standard genome sequencing and annotation.</title>
        <authorList>
            <consortium name="The Broad Institute Genomics Platform"/>
            <consortium name="The Broad Institute Genome Sequencing Center for Infectious Disease"/>
            <person name="Wu L."/>
            <person name="Ma J."/>
        </authorList>
    </citation>
    <scope>NUCLEOTIDE SEQUENCE [LARGE SCALE GENOMIC DNA]</scope>
    <source>
        <strain evidence="4 5">JCM 8201</strain>
    </source>
</reference>
<sequence>MKPTRSLATALAFGSALGLTVATASPALAASVRVAPATGLSASGASVSVSGSGFDAVGNNGFGVYVVFGPKKANFHQDANAFGAARWVHVKGAGGSPGQAPLSKDGSFSTTLSVKARFTDGNGEKVDCLKTQCYILTFAAHGSPDRSQDTSTPLTFKAGPADTASEKPGNSGAPPKPSSAPSTSASPTPSKTAKATASSAPAGSTPANAPEATTVAAEEVEAVTVSSSDAVPAWPFWTAVAAVFGIGFAARAFTRRRPSRR</sequence>
<evidence type="ECO:0000256" key="2">
    <source>
        <dbReference type="SAM" id="Phobius"/>
    </source>
</evidence>
<keyword evidence="2" id="KW-0812">Transmembrane</keyword>
<evidence type="ECO:0000313" key="4">
    <source>
        <dbReference type="EMBL" id="GAA2735874.1"/>
    </source>
</evidence>
<protein>
    <submittedName>
        <fullName evidence="4">Uncharacterized protein</fullName>
    </submittedName>
</protein>
<dbReference type="Gene3D" id="2.60.40.230">
    <property type="entry name" value="Neocarzinostatin-like"/>
    <property type="match status" value="1"/>
</dbReference>
<keyword evidence="5" id="KW-1185">Reference proteome</keyword>
<dbReference type="Proteomes" id="UP001501842">
    <property type="component" value="Unassembled WGS sequence"/>
</dbReference>
<feature type="signal peptide" evidence="3">
    <location>
        <begin position="1"/>
        <end position="29"/>
    </location>
</feature>
<dbReference type="InterPro" id="IPR027273">
    <property type="entry name" value="Neocarzinostatin-like"/>
</dbReference>
<dbReference type="EMBL" id="BAAATZ010000030">
    <property type="protein sequence ID" value="GAA2735874.1"/>
    <property type="molecule type" value="Genomic_DNA"/>
</dbReference>
<keyword evidence="3" id="KW-0732">Signal</keyword>
<feature type="transmembrane region" description="Helical" evidence="2">
    <location>
        <begin position="234"/>
        <end position="253"/>
    </location>
</feature>
<dbReference type="RefSeq" id="WP_344455768.1">
    <property type="nucleotide sequence ID" value="NZ_BAAATZ010000030.1"/>
</dbReference>
<keyword evidence="2" id="KW-1133">Transmembrane helix</keyword>
<evidence type="ECO:0000313" key="5">
    <source>
        <dbReference type="Proteomes" id="UP001501842"/>
    </source>
</evidence>
<dbReference type="SUPFAM" id="SSF49319">
    <property type="entry name" value="Actinoxanthin-like"/>
    <property type="match status" value="1"/>
</dbReference>
<comment type="caution">
    <text evidence="4">The sequence shown here is derived from an EMBL/GenBank/DDBJ whole genome shotgun (WGS) entry which is preliminary data.</text>
</comment>
<feature type="region of interest" description="Disordered" evidence="1">
    <location>
        <begin position="142"/>
        <end position="215"/>
    </location>
</feature>